<keyword evidence="3" id="KW-1185">Reference proteome</keyword>
<accession>A0ABU3WQN2</accession>
<evidence type="ECO:0000259" key="1">
    <source>
        <dbReference type="PROSITE" id="PS51186"/>
    </source>
</evidence>
<dbReference type="Gene3D" id="3.40.630.30">
    <property type="match status" value="1"/>
</dbReference>
<evidence type="ECO:0000313" key="2">
    <source>
        <dbReference type="EMBL" id="MDV2476307.1"/>
    </source>
</evidence>
<dbReference type="PROSITE" id="PS51186">
    <property type="entry name" value="GNAT"/>
    <property type="match status" value="1"/>
</dbReference>
<name>A0ABU3WQN2_9NOCA</name>
<comment type="caution">
    <text evidence="2">The sequence shown here is derived from an EMBL/GenBank/DDBJ whole genome shotgun (WGS) entry which is preliminary data.</text>
</comment>
<feature type="domain" description="N-acetyltransferase" evidence="1">
    <location>
        <begin position="98"/>
        <end position="228"/>
    </location>
</feature>
<evidence type="ECO:0000313" key="3">
    <source>
        <dbReference type="Proteomes" id="UP001275440"/>
    </source>
</evidence>
<dbReference type="Proteomes" id="UP001275440">
    <property type="component" value="Unassembled WGS sequence"/>
</dbReference>
<dbReference type="InterPro" id="IPR000182">
    <property type="entry name" value="GNAT_dom"/>
</dbReference>
<reference evidence="2 3" key="1">
    <citation type="submission" date="2019-10" db="EMBL/GenBank/DDBJ databases">
        <title>Draft Genome Assembly of Rhodococcus zopfii DSM44189.</title>
        <authorList>
            <person name="Sutton J.M."/>
            <person name="Akob D.M."/>
            <person name="Bushman T.J."/>
        </authorList>
    </citation>
    <scope>NUCLEOTIDE SEQUENCE [LARGE SCALE GENOMIC DNA]</scope>
    <source>
        <strain evidence="2 3">DSM 44189</strain>
    </source>
</reference>
<sequence>MERHLLDIVQLAWCRELALDDDALTAGGRVTRVDDTADRLQVLRLGETTVVVGPGDAVAALAHIPDTALDASTVRTATGGHGARTHVLHYCADWVDASRVRDPLISHDARDLAELRRRCPPDDTIDATPADGDRVFVLLDDDHHPLSAAGYGEIHAILADVVALTVPEHRRLGLAATVATLATHDALDAGLVPQWRVRRDNLAGRGLAATLGYEECGSHLTVQLRDSV</sequence>
<gene>
    <name evidence="2" type="ORF">F8M49_14935</name>
</gene>
<protein>
    <submittedName>
        <fullName evidence="2">GNAT family N-acetyltransferase</fullName>
    </submittedName>
</protein>
<dbReference type="InterPro" id="IPR016181">
    <property type="entry name" value="Acyl_CoA_acyltransferase"/>
</dbReference>
<proteinExistence type="predicted"/>
<dbReference type="SUPFAM" id="SSF55729">
    <property type="entry name" value="Acyl-CoA N-acyltransferases (Nat)"/>
    <property type="match status" value="1"/>
</dbReference>
<organism evidence="2 3">
    <name type="scientific">Rhodococcus zopfii</name>
    <dbReference type="NCBI Taxonomy" id="43772"/>
    <lineage>
        <taxon>Bacteria</taxon>
        <taxon>Bacillati</taxon>
        <taxon>Actinomycetota</taxon>
        <taxon>Actinomycetes</taxon>
        <taxon>Mycobacteriales</taxon>
        <taxon>Nocardiaceae</taxon>
        <taxon>Rhodococcus</taxon>
    </lineage>
</organism>
<dbReference type="EMBL" id="WBMO01000001">
    <property type="protein sequence ID" value="MDV2476307.1"/>
    <property type="molecule type" value="Genomic_DNA"/>
</dbReference>